<evidence type="ECO:0000256" key="1">
    <source>
        <dbReference type="SAM" id="SignalP"/>
    </source>
</evidence>
<organism evidence="2">
    <name type="scientific">Oceaniferula spumae</name>
    <dbReference type="NCBI Taxonomy" id="2979115"/>
    <lineage>
        <taxon>Bacteria</taxon>
        <taxon>Pseudomonadati</taxon>
        <taxon>Verrucomicrobiota</taxon>
        <taxon>Verrucomicrobiia</taxon>
        <taxon>Verrucomicrobiales</taxon>
        <taxon>Verrucomicrobiaceae</taxon>
        <taxon>Oceaniferula</taxon>
    </lineage>
</organism>
<evidence type="ECO:0000313" key="2">
    <source>
        <dbReference type="EMBL" id="BDS08129.1"/>
    </source>
</evidence>
<dbReference type="AlphaFoldDB" id="A0AAT9FQE1"/>
<dbReference type="KEGG" id="osu:NT6N_31690"/>
<reference evidence="2" key="1">
    <citation type="submission" date="2024-07" db="EMBL/GenBank/DDBJ databases">
        <title>Complete genome sequence of Verrucomicrobiaceae bacterium NT6N.</title>
        <authorList>
            <person name="Huang C."/>
            <person name="Takami H."/>
            <person name="Hamasaki K."/>
        </authorList>
    </citation>
    <scope>NUCLEOTIDE SEQUENCE</scope>
    <source>
        <strain evidence="2">NT6N</strain>
    </source>
</reference>
<accession>A0AAT9FQE1</accession>
<name>A0AAT9FQE1_9BACT</name>
<keyword evidence="1" id="KW-0732">Signal</keyword>
<sequence length="597" mass="63084">MKKHLFHGKHHALLCFLSFWLCQMSVIADDTFFALSASGNQTANDVVVDSVGNSYVAGTFSGTVDFAPQPGVTVNRTASGTGRDLYVAAYNAAGELRWVFHCVGSGSGVHNATGLCLTTSDNIVVCGSFTGQIRFGTGASDPVITSTGSSLDGFVFRLNTSGSTPSLASHSHFRCTEAIIPQAVHSVRRFSTESFAVVGHFSGEATFDSLTGSPVSLFSNAGSTDIFVTLLTSTGASSNRFRLGGSGTDVAMDVTFQHADDWIHVVGSFSGTVDFDPGSGVHNETSTGSGSDGYVATFNQDDLSLVAASPLHCPASAVVNAVEWSYNALGTPTVWIGGDFSQAIGFGENPNNWRSIGSSQGCFFGRVSAHGSPLEYSGFLHTMRGLSPTLTSLYIEGSEQFAIAGGITFGFSEFNYFSTTGVSSESFTADQGDGFLWGISSGQDHIMVRRFGGGGASIVNDVAAPTQWRPSRGFDVIDNNASAVGAFTGNITAVCDESLSLVSTTGEDAFVSRCSPWPLPELNVELFLDVGVTVSFQPMLGRSYRLQQSTNLLPPWTTRADFMPSSGTQAVLDEFSVTGPRNFYRLTPLSQIYPPDP</sequence>
<protein>
    <submittedName>
        <fullName evidence="2">Uncharacterized protein</fullName>
    </submittedName>
</protein>
<feature type="signal peptide" evidence="1">
    <location>
        <begin position="1"/>
        <end position="28"/>
    </location>
</feature>
<proteinExistence type="predicted"/>
<gene>
    <name evidence="2" type="ORF">NT6N_31690</name>
</gene>
<dbReference type="EMBL" id="AP026866">
    <property type="protein sequence ID" value="BDS08129.1"/>
    <property type="molecule type" value="Genomic_DNA"/>
</dbReference>
<feature type="chain" id="PRO_5043311038" evidence="1">
    <location>
        <begin position="29"/>
        <end position="597"/>
    </location>
</feature>